<reference evidence="3" key="1">
    <citation type="submission" date="2014-12" db="EMBL/GenBank/DDBJ databases">
        <title>Genome Sequence of Valsa Canker Pathogens Uncovers a Specific Adaption of Colonization on Woody Bark.</title>
        <authorList>
            <person name="Yin Z."/>
            <person name="Liu H."/>
            <person name="Gao X."/>
            <person name="Li Z."/>
            <person name="Song N."/>
            <person name="Ke X."/>
            <person name="Dai Q."/>
            <person name="Wu Y."/>
            <person name="Sun Y."/>
            <person name="Xu J.-R."/>
            <person name="Kang Z.K."/>
            <person name="Wang L."/>
            <person name="Huang L."/>
        </authorList>
    </citation>
    <scope>NUCLEOTIDE SEQUENCE [LARGE SCALE GENOMIC DNA]</scope>
    <source>
        <strain evidence="3">SXYL134</strain>
    </source>
</reference>
<accession>A0A194VFW5</accession>
<proteinExistence type="predicted"/>
<dbReference type="Proteomes" id="UP000078576">
    <property type="component" value="Unassembled WGS sequence"/>
</dbReference>
<gene>
    <name evidence="2" type="ORF">VP1G_11385</name>
</gene>
<keyword evidence="3" id="KW-1185">Reference proteome</keyword>
<dbReference type="AlphaFoldDB" id="A0A194VFW5"/>
<protein>
    <submittedName>
        <fullName evidence="2">Uncharacterized protein</fullName>
    </submittedName>
</protein>
<feature type="region of interest" description="Disordered" evidence="1">
    <location>
        <begin position="197"/>
        <end position="217"/>
    </location>
</feature>
<sequence length="217" mass="23382">MIPLPILLMRARLSDVRIARQRLRNLPARLNLSDLDQTIARLRDSLGDGVGTLGLSLGPDDVGLSLLLGLLDDEACPLGVLLRNLLLLDGLGELLAEGHVGDGHVLERDVELGRALQQVRPDALGHGLTLGDELGGILGRACTSGLCNTLNVKLTICKSLEPVVVEIMRGFVRTSKIILLCNQGIRKCVPSLMTPSFTPDSRSKITARVPPRTSYMD</sequence>
<dbReference type="EMBL" id="KN714826">
    <property type="protein sequence ID" value="KUI62671.1"/>
    <property type="molecule type" value="Genomic_DNA"/>
</dbReference>
<evidence type="ECO:0000256" key="1">
    <source>
        <dbReference type="SAM" id="MobiDB-lite"/>
    </source>
</evidence>
<organism evidence="2 3">
    <name type="scientific">Cytospora mali</name>
    <name type="common">Apple Valsa canker fungus</name>
    <name type="synonym">Valsa mali</name>
    <dbReference type="NCBI Taxonomy" id="578113"/>
    <lineage>
        <taxon>Eukaryota</taxon>
        <taxon>Fungi</taxon>
        <taxon>Dikarya</taxon>
        <taxon>Ascomycota</taxon>
        <taxon>Pezizomycotina</taxon>
        <taxon>Sordariomycetes</taxon>
        <taxon>Sordariomycetidae</taxon>
        <taxon>Diaporthales</taxon>
        <taxon>Cytosporaceae</taxon>
        <taxon>Cytospora</taxon>
    </lineage>
</organism>
<evidence type="ECO:0000313" key="3">
    <source>
        <dbReference type="Proteomes" id="UP000078576"/>
    </source>
</evidence>
<name>A0A194VFW5_CYTMA</name>
<evidence type="ECO:0000313" key="2">
    <source>
        <dbReference type="EMBL" id="KUI62671.1"/>
    </source>
</evidence>